<name>A0A077DGR0_9BURK</name>
<feature type="compositionally biased region" description="Basic and acidic residues" evidence="1">
    <location>
        <begin position="42"/>
        <end position="51"/>
    </location>
</feature>
<dbReference type="KEGG" id="bpsi:IX83_02635"/>
<dbReference type="AlphaFoldDB" id="A0A077DGR0"/>
<dbReference type="HOGENOM" id="CLU_1056294_0_0_4"/>
<dbReference type="RefSeq" id="WP_038498851.1">
    <property type="nucleotide sequence ID" value="NZ_AFWK01000112.1"/>
</dbReference>
<organism evidence="2 3">
    <name type="scientific">Basilea psittacipulmonis DSM 24701</name>
    <dbReference type="NCBI Taxonomy" id="1072685"/>
    <lineage>
        <taxon>Bacteria</taxon>
        <taxon>Pseudomonadati</taxon>
        <taxon>Pseudomonadota</taxon>
        <taxon>Betaproteobacteria</taxon>
        <taxon>Burkholderiales</taxon>
        <taxon>Alcaligenaceae</taxon>
        <taxon>Basilea</taxon>
    </lineage>
</organism>
<dbReference type="eggNOG" id="ENOG5032WJB">
    <property type="taxonomic scope" value="Bacteria"/>
</dbReference>
<sequence length="263" mass="28853">MNYRTLFVISFVILAVAVAGLLLMPSFGDDSSSETVSQDSKPVVEEKVTSSSESRETVPIKRVIANYNLFQGDIIQPDDFRIEEADVDKDSPEIQDDISAVLSQAPNGSIQGFLVTTNIDGGTVVPVDALISPDDPNFLRKTIDKTKEVAYQFCVPPQESFVLDTLDNGSKVDVYVTAGMNPDSQPFFHKVLGGIDVLRINYTQAENEETKEQPACVATVRLRMTPKQIRDLYVTPGSKVLLPFDEQIPAVNRGRAVRALRGG</sequence>
<evidence type="ECO:0000313" key="2">
    <source>
        <dbReference type="EMBL" id="AIL32358.1"/>
    </source>
</evidence>
<dbReference type="EMBL" id="CP009238">
    <property type="protein sequence ID" value="AIL32358.1"/>
    <property type="molecule type" value="Genomic_DNA"/>
</dbReference>
<gene>
    <name evidence="2" type="ORF">IX83_02635</name>
</gene>
<reference evidence="2 3" key="1">
    <citation type="journal article" date="2014" name="BMC Genomics">
        <title>A genomic perspective on a new bacterial genus and species from the Alcaligenaceae family, Basilea psittacipulmonis.</title>
        <authorList>
            <person name="Whiteson K.L."/>
            <person name="Hernandez D."/>
            <person name="Lazarevic V."/>
            <person name="Gaia N."/>
            <person name="Farinelli L."/>
            <person name="Francois P."/>
            <person name="Pilo P."/>
            <person name="Frey J."/>
            <person name="Schrenzel J."/>
        </authorList>
    </citation>
    <scope>NUCLEOTIDE SEQUENCE [LARGE SCALE GENOMIC DNA]</scope>
    <source>
        <strain evidence="2 3">DSM 24701</strain>
    </source>
</reference>
<feature type="region of interest" description="Disordered" evidence="1">
    <location>
        <begin position="32"/>
        <end position="51"/>
    </location>
</feature>
<proteinExistence type="predicted"/>
<evidence type="ECO:0008006" key="4">
    <source>
        <dbReference type="Google" id="ProtNLM"/>
    </source>
</evidence>
<evidence type="ECO:0000256" key="1">
    <source>
        <dbReference type="SAM" id="MobiDB-lite"/>
    </source>
</evidence>
<dbReference type="STRING" id="1072685.IX83_02635"/>
<keyword evidence="3" id="KW-1185">Reference proteome</keyword>
<accession>A0A077DGR0</accession>
<evidence type="ECO:0000313" key="3">
    <source>
        <dbReference type="Proteomes" id="UP000028945"/>
    </source>
</evidence>
<dbReference type="Proteomes" id="UP000028945">
    <property type="component" value="Chromosome"/>
</dbReference>
<protein>
    <recommendedName>
        <fullName evidence="4">SAF domain-containing protein</fullName>
    </recommendedName>
</protein>